<gene>
    <name evidence="2" type="ORF">GL284_12430</name>
</gene>
<dbReference type="Proteomes" id="UP000478740">
    <property type="component" value="Unassembled WGS sequence"/>
</dbReference>
<protein>
    <submittedName>
        <fullName evidence="2">Uncharacterized protein</fullName>
    </submittedName>
</protein>
<dbReference type="AlphaFoldDB" id="A0A6L6J0Y0"/>
<organism evidence="2 3">
    <name type="scientific">Paracoccus shanxieyensis</name>
    <dbReference type="NCBI Taxonomy" id="2675752"/>
    <lineage>
        <taxon>Bacteria</taxon>
        <taxon>Pseudomonadati</taxon>
        <taxon>Pseudomonadota</taxon>
        <taxon>Alphaproteobacteria</taxon>
        <taxon>Rhodobacterales</taxon>
        <taxon>Paracoccaceae</taxon>
        <taxon>Paracoccus</taxon>
    </lineage>
</organism>
<sequence length="129" mass="14011">MSDIKVKAVKPGLYGGAYRKVGDVFLIASKDDFSKRWMEMEDRSPVQETSQEAQKAYRENATAELDNLGNALAGNPSAAPEGPASSASNFDGMDDDALAAYYGEIIGEKPGNMKRETMIKRISDKLNAD</sequence>
<feature type="region of interest" description="Disordered" evidence="1">
    <location>
        <begin position="65"/>
        <end position="91"/>
    </location>
</feature>
<dbReference type="RefSeq" id="WP_155044957.1">
    <property type="nucleotide sequence ID" value="NZ_WMIH01000011.1"/>
</dbReference>
<comment type="caution">
    <text evidence="2">The sequence shown here is derived from an EMBL/GenBank/DDBJ whole genome shotgun (WGS) entry which is preliminary data.</text>
</comment>
<feature type="compositionally biased region" description="Low complexity" evidence="1">
    <location>
        <begin position="73"/>
        <end position="89"/>
    </location>
</feature>
<proteinExistence type="predicted"/>
<keyword evidence="3" id="KW-1185">Reference proteome</keyword>
<accession>A0A6L6J0Y0</accession>
<evidence type="ECO:0000256" key="1">
    <source>
        <dbReference type="SAM" id="MobiDB-lite"/>
    </source>
</evidence>
<reference evidence="2 3" key="1">
    <citation type="submission" date="2019-11" db="EMBL/GenBank/DDBJ databases">
        <authorList>
            <person name="Dong K."/>
        </authorList>
    </citation>
    <scope>NUCLEOTIDE SEQUENCE [LARGE SCALE GENOMIC DNA]</scope>
    <source>
        <strain evidence="2 3">DK608</strain>
    </source>
</reference>
<name>A0A6L6J0Y0_9RHOB</name>
<evidence type="ECO:0000313" key="2">
    <source>
        <dbReference type="EMBL" id="MTH65072.1"/>
    </source>
</evidence>
<evidence type="ECO:0000313" key="3">
    <source>
        <dbReference type="Proteomes" id="UP000478740"/>
    </source>
</evidence>
<dbReference type="EMBL" id="WMII01000011">
    <property type="protein sequence ID" value="MTH65072.1"/>
    <property type="molecule type" value="Genomic_DNA"/>
</dbReference>